<dbReference type="NCBIfam" id="TIGR00756">
    <property type="entry name" value="PPR"/>
    <property type="match status" value="9"/>
</dbReference>
<protein>
    <recommendedName>
        <fullName evidence="6">Pentatricopeptide repeat-containing protein</fullName>
    </recommendedName>
</protein>
<accession>A0AAV6IWF4</accession>
<gene>
    <name evidence="4" type="ORF">RHGRI_026214</name>
</gene>
<feature type="repeat" description="PPR" evidence="3">
    <location>
        <begin position="395"/>
        <end position="429"/>
    </location>
</feature>
<feature type="repeat" description="PPR" evidence="3">
    <location>
        <begin position="534"/>
        <end position="568"/>
    </location>
</feature>
<feature type="repeat" description="PPR" evidence="3">
    <location>
        <begin position="325"/>
        <end position="359"/>
    </location>
</feature>
<dbReference type="PANTHER" id="PTHR47447:SF28">
    <property type="entry name" value="PENTACOTRIPEPTIDE-REPEAT REGION OF PRORP DOMAIN-CONTAINING PROTEIN"/>
    <property type="match status" value="1"/>
</dbReference>
<dbReference type="Pfam" id="PF01535">
    <property type="entry name" value="PPR"/>
    <property type="match status" value="2"/>
</dbReference>
<feature type="repeat" description="PPR" evidence="3">
    <location>
        <begin position="290"/>
        <end position="324"/>
    </location>
</feature>
<dbReference type="InterPro" id="IPR011990">
    <property type="entry name" value="TPR-like_helical_dom_sf"/>
</dbReference>
<organism evidence="4 5">
    <name type="scientific">Rhododendron griersonianum</name>
    <dbReference type="NCBI Taxonomy" id="479676"/>
    <lineage>
        <taxon>Eukaryota</taxon>
        <taxon>Viridiplantae</taxon>
        <taxon>Streptophyta</taxon>
        <taxon>Embryophyta</taxon>
        <taxon>Tracheophyta</taxon>
        <taxon>Spermatophyta</taxon>
        <taxon>Magnoliopsida</taxon>
        <taxon>eudicotyledons</taxon>
        <taxon>Gunneridae</taxon>
        <taxon>Pentapetalae</taxon>
        <taxon>asterids</taxon>
        <taxon>Ericales</taxon>
        <taxon>Ericaceae</taxon>
        <taxon>Ericoideae</taxon>
        <taxon>Rhodoreae</taxon>
        <taxon>Rhododendron</taxon>
    </lineage>
</organism>
<comment type="similarity">
    <text evidence="1">Belongs to the PPR family. P subfamily.</text>
</comment>
<dbReference type="PANTHER" id="PTHR47447">
    <property type="entry name" value="OS03G0856100 PROTEIN"/>
    <property type="match status" value="1"/>
</dbReference>
<dbReference type="Proteomes" id="UP000823749">
    <property type="component" value="Chromosome 9"/>
</dbReference>
<name>A0AAV6IWF4_9ERIC</name>
<keyword evidence="2" id="KW-0677">Repeat</keyword>
<evidence type="ECO:0000313" key="5">
    <source>
        <dbReference type="Proteomes" id="UP000823749"/>
    </source>
</evidence>
<comment type="caution">
    <text evidence="4">The sequence shown here is derived from an EMBL/GenBank/DDBJ whole genome shotgun (WGS) entry which is preliminary data.</text>
</comment>
<evidence type="ECO:0000256" key="1">
    <source>
        <dbReference type="ARBA" id="ARBA00007626"/>
    </source>
</evidence>
<evidence type="ECO:0000313" key="4">
    <source>
        <dbReference type="EMBL" id="KAG5531524.1"/>
    </source>
</evidence>
<proteinExistence type="inferred from homology"/>
<evidence type="ECO:0000256" key="3">
    <source>
        <dbReference type="PROSITE-ProRule" id="PRU00708"/>
    </source>
</evidence>
<reference evidence="4" key="1">
    <citation type="submission" date="2020-08" db="EMBL/GenBank/DDBJ databases">
        <title>Plant Genome Project.</title>
        <authorList>
            <person name="Zhang R.-G."/>
        </authorList>
    </citation>
    <scope>NUCLEOTIDE SEQUENCE</scope>
    <source>
        <strain evidence="4">WSP0</strain>
        <tissue evidence="4">Leaf</tissue>
    </source>
</reference>
<evidence type="ECO:0008006" key="6">
    <source>
        <dbReference type="Google" id="ProtNLM"/>
    </source>
</evidence>
<feature type="repeat" description="PPR" evidence="3">
    <location>
        <begin position="430"/>
        <end position="464"/>
    </location>
</feature>
<evidence type="ECO:0000256" key="2">
    <source>
        <dbReference type="ARBA" id="ARBA00022737"/>
    </source>
</evidence>
<dbReference type="PROSITE" id="PS51375">
    <property type="entry name" value="PPR"/>
    <property type="match status" value="9"/>
</dbReference>
<dbReference type="AlphaFoldDB" id="A0AAV6IWF4"/>
<feature type="repeat" description="PPR" evidence="3">
    <location>
        <begin position="465"/>
        <end position="495"/>
    </location>
</feature>
<dbReference type="EMBL" id="JACTNZ010000009">
    <property type="protein sequence ID" value="KAG5531524.1"/>
    <property type="molecule type" value="Genomic_DNA"/>
</dbReference>
<dbReference type="Pfam" id="PF13041">
    <property type="entry name" value="PPR_2"/>
    <property type="match status" value="4"/>
</dbReference>
<sequence length="634" mass="71975">MAVVGLFGRRLAVEVRGGGGRHDGDFGVDVPVARGVRACVGTCLPSVWWVVVAVGCGWWWLELVEDVFCGGSGDCMYFAGDWKRSGLRVCQAQVVSSSTNHVENPVGFPPAALLLLLRFHNTPGFHRSIHDNSANTQVSSNTTDQNTDLTSARISENSEKLCKILLSNHHTLASLDPALNSAKVEVCPTLAISVLKKLSNAGILALSFFRWAEKQKGFKHTTESYNALIEALGKIKQFKMVWNLVSEMKQRNLLTKETFGLISRRYARARKVKEAIEAFETMEEFGLKLELSDFNRLIDTLSKSRNVERARQVFDKWKNRKFKPDIKSYTILLEGWGQEHNLLRLDEVYREMRDDGFEPDVVTYGIMINAFCKAKKFDEAIRMFCEMETKNVNPTPHIYCTLINGLGADKRLSEAVKFFELSKASGFVPEAPTYNALVGCYCWSQRMYDAHKVVDEMRKCGVGPNSRTYDIILHHLVKNGRTKQAYSIFEKMSDDCEPSVSTYEIIVRMFRDEERLDMAVRVWDRMKQKGVLPGMHMYSTLINSLCHENKLDDACKYFQEMLDMGIRPPAPMFSNLKQALLDDGRNDTVLILDHIANRGKGKQKCWGLNMELFTPESSRAVEEALWHLDALNRN</sequence>
<feature type="repeat" description="PPR" evidence="3">
    <location>
        <begin position="499"/>
        <end position="533"/>
    </location>
</feature>
<feature type="repeat" description="PPR" evidence="3">
    <location>
        <begin position="221"/>
        <end position="255"/>
    </location>
</feature>
<feature type="repeat" description="PPR" evidence="3">
    <location>
        <begin position="360"/>
        <end position="394"/>
    </location>
</feature>
<dbReference type="Gene3D" id="1.25.40.10">
    <property type="entry name" value="Tetratricopeptide repeat domain"/>
    <property type="match status" value="4"/>
</dbReference>
<keyword evidence="5" id="KW-1185">Reference proteome</keyword>
<dbReference type="InterPro" id="IPR002885">
    <property type="entry name" value="PPR_rpt"/>
</dbReference>